<accession>A0A9W7Y0H0</accession>
<dbReference type="Proteomes" id="UP001149813">
    <property type="component" value="Unassembled WGS sequence"/>
</dbReference>
<feature type="compositionally biased region" description="Acidic residues" evidence="1">
    <location>
        <begin position="84"/>
        <end position="101"/>
    </location>
</feature>
<name>A0A9W7Y0H0_9FUNG</name>
<protein>
    <submittedName>
        <fullName evidence="2">Uncharacterized protein</fullName>
    </submittedName>
</protein>
<dbReference type="EMBL" id="JANBOJ010000118">
    <property type="protein sequence ID" value="KAJ1722302.1"/>
    <property type="molecule type" value="Genomic_DNA"/>
</dbReference>
<feature type="compositionally biased region" description="Polar residues" evidence="1">
    <location>
        <begin position="15"/>
        <end position="24"/>
    </location>
</feature>
<evidence type="ECO:0000256" key="1">
    <source>
        <dbReference type="SAM" id="MobiDB-lite"/>
    </source>
</evidence>
<dbReference type="AlphaFoldDB" id="A0A9W7Y0H0"/>
<feature type="compositionally biased region" description="Basic residues" evidence="1">
    <location>
        <begin position="197"/>
        <end position="212"/>
    </location>
</feature>
<feature type="compositionally biased region" description="Basic and acidic residues" evidence="1">
    <location>
        <begin position="117"/>
        <end position="137"/>
    </location>
</feature>
<feature type="compositionally biased region" description="Basic residues" evidence="1">
    <location>
        <begin position="138"/>
        <end position="147"/>
    </location>
</feature>
<comment type="caution">
    <text evidence="2">The sequence shown here is derived from an EMBL/GenBank/DDBJ whole genome shotgun (WGS) entry which is preliminary data.</text>
</comment>
<feature type="compositionally biased region" description="Low complexity" evidence="1">
    <location>
        <begin position="34"/>
        <end position="47"/>
    </location>
</feature>
<organism evidence="2 3">
    <name type="scientific">Coemansia erecta</name>
    <dbReference type="NCBI Taxonomy" id="147472"/>
    <lineage>
        <taxon>Eukaryota</taxon>
        <taxon>Fungi</taxon>
        <taxon>Fungi incertae sedis</taxon>
        <taxon>Zoopagomycota</taxon>
        <taxon>Kickxellomycotina</taxon>
        <taxon>Kickxellomycetes</taxon>
        <taxon>Kickxellales</taxon>
        <taxon>Kickxellaceae</taxon>
        <taxon>Coemansia</taxon>
    </lineage>
</organism>
<evidence type="ECO:0000313" key="2">
    <source>
        <dbReference type="EMBL" id="KAJ1722302.1"/>
    </source>
</evidence>
<dbReference type="OrthoDB" id="5598257at2759"/>
<sequence length="271" mass="29815">MDHASTADVVAASPAFSTHPTSSRLYKRKHNAEDPANPVAAAATDPNEAAMKIKSRDLINTDRQDFHPDPHPHRHHGQAHHDSNDDDDTDNIRDQDDDDEGEAKPANKKGSSKKKAAKDSDSDDGAKDDSDDLDSKSKNKKSKTKQKSSKDGEKKDAKGKDDKKTKGKGDKKGKKTHTGLDGKEVDDEDEEGEEVHKKKVHLKHVKAKQRRWRTGKPKYNYKKALDGWKEVGPLYYYKGKYENGASSTRHSFATAAGVAALIAAAAGVSYF</sequence>
<feature type="compositionally biased region" description="Basic and acidic residues" evidence="1">
    <location>
        <begin position="148"/>
        <end position="170"/>
    </location>
</feature>
<reference evidence="2" key="1">
    <citation type="submission" date="2022-07" db="EMBL/GenBank/DDBJ databases">
        <title>Phylogenomic reconstructions and comparative analyses of Kickxellomycotina fungi.</title>
        <authorList>
            <person name="Reynolds N.K."/>
            <person name="Stajich J.E."/>
            <person name="Barry K."/>
            <person name="Grigoriev I.V."/>
            <person name="Crous P."/>
            <person name="Smith M.E."/>
        </authorList>
    </citation>
    <scope>NUCLEOTIDE SEQUENCE</scope>
    <source>
        <strain evidence="2">NBRC 32514</strain>
    </source>
</reference>
<evidence type="ECO:0000313" key="3">
    <source>
        <dbReference type="Proteomes" id="UP001149813"/>
    </source>
</evidence>
<feature type="region of interest" description="Disordered" evidence="1">
    <location>
        <begin position="1"/>
        <end position="212"/>
    </location>
</feature>
<gene>
    <name evidence="2" type="ORF">LPJ53_003252</name>
</gene>
<keyword evidence="3" id="KW-1185">Reference proteome</keyword>
<proteinExistence type="predicted"/>
<feature type="compositionally biased region" description="Basic residues" evidence="1">
    <location>
        <begin position="106"/>
        <end position="116"/>
    </location>
</feature>
<feature type="compositionally biased region" description="Acidic residues" evidence="1">
    <location>
        <begin position="184"/>
        <end position="193"/>
    </location>
</feature>
<feature type="compositionally biased region" description="Basic and acidic residues" evidence="1">
    <location>
        <begin position="54"/>
        <end position="71"/>
    </location>
</feature>